<keyword evidence="4 5" id="KW-0274">FAD</keyword>
<evidence type="ECO:0000256" key="5">
    <source>
        <dbReference type="PIRSR" id="PIRSR000137-2"/>
    </source>
</evidence>
<dbReference type="Pfam" id="PF05199">
    <property type="entry name" value="GMC_oxred_C"/>
    <property type="match status" value="1"/>
</dbReference>
<dbReference type="PIRSF" id="PIRSF000137">
    <property type="entry name" value="Alcohol_oxidase"/>
    <property type="match status" value="1"/>
</dbReference>
<dbReference type="GO" id="GO:0016614">
    <property type="term" value="F:oxidoreductase activity, acting on CH-OH group of donors"/>
    <property type="evidence" value="ECO:0007669"/>
    <property type="project" value="InterPro"/>
</dbReference>
<accession>V3ZLI5</accession>
<comment type="similarity">
    <text evidence="2">Belongs to the GMC oxidoreductase family.</text>
</comment>
<dbReference type="HOGENOM" id="CLU_002865_7_1_1"/>
<dbReference type="GO" id="GO:0050660">
    <property type="term" value="F:flavin adenine dinucleotide binding"/>
    <property type="evidence" value="ECO:0007669"/>
    <property type="project" value="InterPro"/>
</dbReference>
<comment type="cofactor">
    <cofactor evidence="1 5">
        <name>FAD</name>
        <dbReference type="ChEBI" id="CHEBI:57692"/>
    </cofactor>
</comment>
<evidence type="ECO:0000313" key="7">
    <source>
        <dbReference type="EMBL" id="ESO83275.1"/>
    </source>
</evidence>
<dbReference type="Pfam" id="PF00732">
    <property type="entry name" value="GMC_oxred_N"/>
    <property type="match status" value="1"/>
</dbReference>
<keyword evidence="8" id="KW-1185">Reference proteome</keyword>
<dbReference type="PANTHER" id="PTHR11552">
    <property type="entry name" value="GLUCOSE-METHANOL-CHOLINE GMC OXIDOREDUCTASE"/>
    <property type="match status" value="1"/>
</dbReference>
<evidence type="ECO:0000256" key="3">
    <source>
        <dbReference type="ARBA" id="ARBA00022630"/>
    </source>
</evidence>
<evidence type="ECO:0000256" key="2">
    <source>
        <dbReference type="ARBA" id="ARBA00010790"/>
    </source>
</evidence>
<dbReference type="OMA" id="EIMPMAY"/>
<dbReference type="GeneID" id="20233465"/>
<evidence type="ECO:0000313" key="8">
    <source>
        <dbReference type="Proteomes" id="UP000030746"/>
    </source>
</evidence>
<gene>
    <name evidence="7" type="ORF">LOTGIDRAFT_133667</name>
</gene>
<dbReference type="InterPro" id="IPR036188">
    <property type="entry name" value="FAD/NAD-bd_sf"/>
</dbReference>
<dbReference type="Gene3D" id="3.50.50.60">
    <property type="entry name" value="FAD/NAD(P)-binding domain"/>
    <property type="match status" value="1"/>
</dbReference>
<dbReference type="EMBL" id="KB203738">
    <property type="protein sequence ID" value="ESO83275.1"/>
    <property type="molecule type" value="Genomic_DNA"/>
</dbReference>
<dbReference type="InterPro" id="IPR000172">
    <property type="entry name" value="GMC_OxRdtase_N"/>
</dbReference>
<feature type="domain" description="Glucose-methanol-choline oxidoreductase N-terminal" evidence="6">
    <location>
        <begin position="266"/>
        <end position="280"/>
    </location>
</feature>
<organism evidence="7 8">
    <name type="scientific">Lottia gigantea</name>
    <name type="common">Giant owl limpet</name>
    <dbReference type="NCBI Taxonomy" id="225164"/>
    <lineage>
        <taxon>Eukaryota</taxon>
        <taxon>Metazoa</taxon>
        <taxon>Spiralia</taxon>
        <taxon>Lophotrochozoa</taxon>
        <taxon>Mollusca</taxon>
        <taxon>Gastropoda</taxon>
        <taxon>Patellogastropoda</taxon>
        <taxon>Lottioidea</taxon>
        <taxon>Lottiidae</taxon>
        <taxon>Lottia</taxon>
    </lineage>
</organism>
<feature type="binding site" evidence="5">
    <location>
        <begin position="101"/>
        <end position="104"/>
    </location>
    <ligand>
        <name>FAD</name>
        <dbReference type="ChEBI" id="CHEBI:57692"/>
    </ligand>
</feature>
<evidence type="ECO:0000256" key="1">
    <source>
        <dbReference type="ARBA" id="ARBA00001974"/>
    </source>
</evidence>
<keyword evidence="3" id="KW-0285">Flavoprotein</keyword>
<dbReference type="InterPro" id="IPR012132">
    <property type="entry name" value="GMC_OxRdtase"/>
</dbReference>
<dbReference type="AlphaFoldDB" id="V3ZLI5"/>
<feature type="binding site" evidence="5">
    <location>
        <position position="229"/>
    </location>
    <ligand>
        <name>FAD</name>
        <dbReference type="ChEBI" id="CHEBI:57692"/>
    </ligand>
</feature>
<dbReference type="KEGG" id="lgi:LOTGIDRAFT_133667"/>
<dbReference type="PROSITE" id="PS00624">
    <property type="entry name" value="GMC_OXRED_2"/>
    <property type="match status" value="1"/>
</dbReference>
<dbReference type="CTD" id="20233465"/>
<dbReference type="PANTHER" id="PTHR11552:SF147">
    <property type="entry name" value="CHOLINE DEHYDROGENASE, MITOCHONDRIAL"/>
    <property type="match status" value="1"/>
</dbReference>
<dbReference type="RefSeq" id="XP_009066031.1">
    <property type="nucleotide sequence ID" value="XM_009067783.1"/>
</dbReference>
<feature type="binding site" evidence="5">
    <location>
        <position position="93"/>
    </location>
    <ligand>
        <name>FAD</name>
        <dbReference type="ChEBI" id="CHEBI:57692"/>
    </ligand>
</feature>
<protein>
    <recommendedName>
        <fullName evidence="6">Glucose-methanol-choline oxidoreductase N-terminal domain-containing protein</fullName>
    </recommendedName>
</protein>
<sequence>MIIVLNHFTLSPVGSGSAGAVLANRLSADPNTKVLVLEAGGDDQQSDGHMLKVPMAWPMLVGTQYDWKYPMKRQKHATRSIVNQAFPMATGKVLGGSSQTNANVYVRGNRKDYNGWAQGGCEGWSYAEVLPYFMRSEHKTDTSHVDKEYHNTTGSLMVSESQDDEFIKFVLRLGKEMGLPETDYNGKSQEGFSRVQSTINNGERFSTAAAFLWPAITRPNLHVLTHALVTKVRVILRKHKAVGVEFHHNGELKEVYVKKEVILSAGAIGSPKILLLSGIGPKDHLKTHGINLVKDLPVGNNLHDHMSLYVPFRSKKVFNTMDKVKSVLTLLQYITMKTGKLSECLQGIGFLSTKTSEPDYPDVQFHISNFVVDEVALNFTNEVTNFAEYFNQMTQKDKVGFTFWAVLARPKSRGTLRLNSSDVMDYPIIDPNYLSNKLDVETYIRGIRFLQKIPKTEAGKEIGAELILRPLPMCTKDNTYDTDDYWECFLRHFAYTVYHPVGTCKMGSKTDTTAVVDPQLRVKGIEGLRVVDASIIPNITTGNTHAPTVMIGEKAADMILGLKPPTPLVHL</sequence>
<dbReference type="Gene3D" id="3.30.560.10">
    <property type="entry name" value="Glucose Oxidase, domain 3"/>
    <property type="match status" value="1"/>
</dbReference>
<dbReference type="Proteomes" id="UP000030746">
    <property type="component" value="Unassembled WGS sequence"/>
</dbReference>
<dbReference type="InterPro" id="IPR007867">
    <property type="entry name" value="GMC_OxRtase_C"/>
</dbReference>
<reference evidence="7 8" key="1">
    <citation type="journal article" date="2013" name="Nature">
        <title>Insights into bilaterian evolution from three spiralian genomes.</title>
        <authorList>
            <person name="Simakov O."/>
            <person name="Marletaz F."/>
            <person name="Cho S.J."/>
            <person name="Edsinger-Gonzales E."/>
            <person name="Havlak P."/>
            <person name="Hellsten U."/>
            <person name="Kuo D.H."/>
            <person name="Larsson T."/>
            <person name="Lv J."/>
            <person name="Arendt D."/>
            <person name="Savage R."/>
            <person name="Osoegawa K."/>
            <person name="de Jong P."/>
            <person name="Grimwood J."/>
            <person name="Chapman J.A."/>
            <person name="Shapiro H."/>
            <person name="Aerts A."/>
            <person name="Otillar R.P."/>
            <person name="Terry A.Y."/>
            <person name="Boore J.L."/>
            <person name="Grigoriev I.V."/>
            <person name="Lindberg D.R."/>
            <person name="Seaver E.C."/>
            <person name="Weisblat D.A."/>
            <person name="Putnam N.H."/>
            <person name="Rokhsar D.S."/>
        </authorList>
    </citation>
    <scope>NUCLEOTIDE SEQUENCE [LARGE SCALE GENOMIC DNA]</scope>
</reference>
<dbReference type="STRING" id="225164.V3ZLI5"/>
<dbReference type="OrthoDB" id="269227at2759"/>
<name>V3ZLI5_LOTGI</name>
<evidence type="ECO:0000256" key="4">
    <source>
        <dbReference type="ARBA" id="ARBA00022827"/>
    </source>
</evidence>
<proteinExistence type="inferred from homology"/>
<dbReference type="SUPFAM" id="SSF51905">
    <property type="entry name" value="FAD/NAD(P)-binding domain"/>
    <property type="match status" value="1"/>
</dbReference>
<evidence type="ECO:0000259" key="6">
    <source>
        <dbReference type="PROSITE" id="PS00624"/>
    </source>
</evidence>
<dbReference type="SUPFAM" id="SSF54373">
    <property type="entry name" value="FAD-linked reductases, C-terminal domain"/>
    <property type="match status" value="1"/>
</dbReference>